<sequence>MIVLNTAKELVRLESWDDIEGRPGYSDELDPSQHKLSSIIGQYAFQAQIRCGLSNCHTPHNRGYLVVTQSGRETNIGKDCGKRYFGVDFENLAVRFDRDMREKLARENVGNFLLRLDETQQRLKDVLDGDRAGAWVYKTSRPLLESARGVPSDIVRAVAAMLKNGQSLLTKDRPATERETQIAEAGGNRVKRPHMITEPIAEIRGLEALREENNLRKLLMVDLDTNLKALEGSDVDTMQPADVMRWSKWVNSVDAGFDRAEAAIRSGHELLTVENLRPFEEILKEPADRQRFNAFLKGLG</sequence>
<keyword evidence="2" id="KW-1185">Reference proteome</keyword>
<accession>A0A4V3CUQ4</accession>
<gene>
    <name evidence="1" type="ORF">EV672_11247</name>
</gene>
<evidence type="ECO:0000313" key="2">
    <source>
        <dbReference type="Proteomes" id="UP000294593"/>
    </source>
</evidence>
<dbReference type="EMBL" id="SNXW01000012">
    <property type="protein sequence ID" value="TDP79558.1"/>
    <property type="molecule type" value="Genomic_DNA"/>
</dbReference>
<organism evidence="1 2">
    <name type="scientific">Aquabacterium commune</name>
    <dbReference type="NCBI Taxonomy" id="70586"/>
    <lineage>
        <taxon>Bacteria</taxon>
        <taxon>Pseudomonadati</taxon>
        <taxon>Pseudomonadota</taxon>
        <taxon>Betaproteobacteria</taxon>
        <taxon>Burkholderiales</taxon>
        <taxon>Aquabacterium</taxon>
    </lineage>
</organism>
<dbReference type="AlphaFoldDB" id="A0A4V3CUQ4"/>
<name>A0A4V3CUQ4_9BURK</name>
<dbReference type="Proteomes" id="UP000294593">
    <property type="component" value="Unassembled WGS sequence"/>
</dbReference>
<dbReference type="RefSeq" id="WP_133611098.1">
    <property type="nucleotide sequence ID" value="NZ_SNXW01000012.1"/>
</dbReference>
<protein>
    <submittedName>
        <fullName evidence="1">Uncharacterized protein</fullName>
    </submittedName>
</protein>
<proteinExistence type="predicted"/>
<reference evidence="1 2" key="1">
    <citation type="submission" date="2019-03" db="EMBL/GenBank/DDBJ databases">
        <title>Genomic Encyclopedia of Type Strains, Phase IV (KMG-IV): sequencing the most valuable type-strain genomes for metagenomic binning, comparative biology and taxonomic classification.</title>
        <authorList>
            <person name="Goeker M."/>
        </authorList>
    </citation>
    <scope>NUCLEOTIDE SEQUENCE [LARGE SCALE GENOMIC DNA]</scope>
    <source>
        <strain evidence="1 2">DSM 11901</strain>
    </source>
</reference>
<dbReference type="OrthoDB" id="9028651at2"/>
<evidence type="ECO:0000313" key="1">
    <source>
        <dbReference type="EMBL" id="TDP79558.1"/>
    </source>
</evidence>
<comment type="caution">
    <text evidence="1">The sequence shown here is derived from an EMBL/GenBank/DDBJ whole genome shotgun (WGS) entry which is preliminary data.</text>
</comment>